<dbReference type="InterPro" id="IPR019206">
    <property type="entry name" value="DUF2085_TM"/>
</dbReference>
<feature type="transmembrane region" description="Helical" evidence="1">
    <location>
        <begin position="59"/>
        <end position="78"/>
    </location>
</feature>
<dbReference type="Proteomes" id="UP001290455">
    <property type="component" value="Unassembled WGS sequence"/>
</dbReference>
<keyword evidence="1" id="KW-1133">Transmembrane helix</keyword>
<organism evidence="2 3">
    <name type="scientific">Robertmurraya mangrovi</name>
    <dbReference type="NCBI Taxonomy" id="3098077"/>
    <lineage>
        <taxon>Bacteria</taxon>
        <taxon>Bacillati</taxon>
        <taxon>Bacillota</taxon>
        <taxon>Bacilli</taxon>
        <taxon>Bacillales</taxon>
        <taxon>Bacillaceae</taxon>
        <taxon>Robertmurraya</taxon>
    </lineage>
</organism>
<keyword evidence="3" id="KW-1185">Reference proteome</keyword>
<comment type="caution">
    <text evidence="2">The sequence shown here is derived from an EMBL/GenBank/DDBJ whole genome shotgun (WGS) entry which is preliminary data.</text>
</comment>
<name>A0ABU5J5I4_9BACI</name>
<sequence length="122" mass="13882">MSQMLKEIITLKFMPCHRKRERSLTINGWQFPVCYRCMFILIGYLFTPVFLVLPPVNSIISGIMMGILLTIPMIIDGYTQLKGLRISTNFLRIITGLTAGMGMSFIIVYAAKGLITLMFRLI</sequence>
<keyword evidence="1" id="KW-0812">Transmembrane</keyword>
<evidence type="ECO:0000256" key="1">
    <source>
        <dbReference type="SAM" id="Phobius"/>
    </source>
</evidence>
<dbReference type="Pfam" id="PF09858">
    <property type="entry name" value="DUF2085"/>
    <property type="match status" value="1"/>
</dbReference>
<dbReference type="RefSeq" id="WP_322448921.1">
    <property type="nucleotide sequence ID" value="NZ_JAXOFX010000031.1"/>
</dbReference>
<reference evidence="2 3" key="1">
    <citation type="submission" date="2023-11" db="EMBL/GenBank/DDBJ databases">
        <title>Bacillus jintuensis, isolated from a mudflat on the Beibu Gulf coast.</title>
        <authorList>
            <person name="Li M."/>
        </authorList>
    </citation>
    <scope>NUCLEOTIDE SEQUENCE [LARGE SCALE GENOMIC DNA]</scope>
    <source>
        <strain evidence="2 3">31A1R</strain>
    </source>
</reference>
<proteinExistence type="predicted"/>
<evidence type="ECO:0000313" key="3">
    <source>
        <dbReference type="Proteomes" id="UP001290455"/>
    </source>
</evidence>
<evidence type="ECO:0000313" key="2">
    <source>
        <dbReference type="EMBL" id="MDZ5474641.1"/>
    </source>
</evidence>
<protein>
    <submittedName>
        <fullName evidence="2">DUF2085 domain-containing protein</fullName>
    </submittedName>
</protein>
<accession>A0ABU5J5I4</accession>
<feature type="transmembrane region" description="Helical" evidence="1">
    <location>
        <begin position="90"/>
        <end position="111"/>
    </location>
</feature>
<gene>
    <name evidence="2" type="ORF">SM124_23655</name>
</gene>
<keyword evidence="1" id="KW-0472">Membrane</keyword>
<feature type="transmembrane region" description="Helical" evidence="1">
    <location>
        <begin position="33"/>
        <end position="53"/>
    </location>
</feature>
<dbReference type="EMBL" id="JAXOFX010000031">
    <property type="protein sequence ID" value="MDZ5474641.1"/>
    <property type="molecule type" value="Genomic_DNA"/>
</dbReference>